<evidence type="ECO:0000313" key="2">
    <source>
        <dbReference type="EMBL" id="SVC68106.1"/>
    </source>
</evidence>
<feature type="transmembrane region" description="Helical" evidence="1">
    <location>
        <begin position="6"/>
        <end position="28"/>
    </location>
</feature>
<feature type="non-terminal residue" evidence="2">
    <location>
        <position position="93"/>
    </location>
</feature>
<dbReference type="AlphaFoldDB" id="A0A382P466"/>
<protein>
    <submittedName>
        <fullName evidence="2">Uncharacterized protein</fullName>
    </submittedName>
</protein>
<accession>A0A382P466</accession>
<keyword evidence="1" id="KW-1133">Transmembrane helix</keyword>
<sequence length="93" mass="10203">MNLEIILAFVVGAVVGGITIAIFLPGFLKSIFRETARGELTEITKDVHDEQDQIERDIVSILKDLNKSVTTAEAAWKTNTESLAREVGDLTKS</sequence>
<organism evidence="2">
    <name type="scientific">marine metagenome</name>
    <dbReference type="NCBI Taxonomy" id="408172"/>
    <lineage>
        <taxon>unclassified sequences</taxon>
        <taxon>metagenomes</taxon>
        <taxon>ecological metagenomes</taxon>
    </lineage>
</organism>
<keyword evidence="1" id="KW-0472">Membrane</keyword>
<name>A0A382P466_9ZZZZ</name>
<gene>
    <name evidence="2" type="ORF">METZ01_LOCUS320960</name>
</gene>
<reference evidence="2" key="1">
    <citation type="submission" date="2018-05" db="EMBL/GenBank/DDBJ databases">
        <authorList>
            <person name="Lanie J.A."/>
            <person name="Ng W.-L."/>
            <person name="Kazmierczak K.M."/>
            <person name="Andrzejewski T.M."/>
            <person name="Davidsen T.M."/>
            <person name="Wayne K.J."/>
            <person name="Tettelin H."/>
            <person name="Glass J.I."/>
            <person name="Rusch D."/>
            <person name="Podicherti R."/>
            <person name="Tsui H.-C.T."/>
            <person name="Winkler M.E."/>
        </authorList>
    </citation>
    <scope>NUCLEOTIDE SEQUENCE</scope>
</reference>
<proteinExistence type="predicted"/>
<dbReference type="EMBL" id="UINC01104727">
    <property type="protein sequence ID" value="SVC68106.1"/>
    <property type="molecule type" value="Genomic_DNA"/>
</dbReference>
<keyword evidence="1" id="KW-0812">Transmembrane</keyword>
<evidence type="ECO:0000256" key="1">
    <source>
        <dbReference type="SAM" id="Phobius"/>
    </source>
</evidence>